<evidence type="ECO:0000256" key="8">
    <source>
        <dbReference type="ARBA" id="ARBA00047658"/>
    </source>
</evidence>
<evidence type="ECO:0000256" key="3">
    <source>
        <dbReference type="ARBA" id="ARBA00014772"/>
    </source>
</evidence>
<dbReference type="SUPFAM" id="SSF52058">
    <property type="entry name" value="L domain-like"/>
    <property type="match status" value="1"/>
</dbReference>
<dbReference type="PANTHER" id="PTHR11129">
    <property type="entry name" value="PROTEIN FARNESYLTRANSFERASE ALPHA SUBUNIT/RAB GERANYLGERANYL TRANSFERASE ALPHA SUBUNIT"/>
    <property type="match status" value="1"/>
</dbReference>
<keyword evidence="5 9" id="KW-0808">Transferase</keyword>
<evidence type="ECO:0000256" key="5">
    <source>
        <dbReference type="ARBA" id="ARBA00022679"/>
    </source>
</evidence>
<evidence type="ECO:0000256" key="1">
    <source>
        <dbReference type="ARBA" id="ARBA00006734"/>
    </source>
</evidence>
<proteinExistence type="inferred from homology"/>
<gene>
    <name evidence="10" type="ORF">FRX31_002325</name>
</gene>
<comment type="function">
    <text evidence="9">Catalyzes the transfer of a geranyl-geranyl moiety from geranyl-geranyl pyrophosphate to cysteines occuring in specific C-terminal amino acid sequences.</text>
</comment>
<dbReference type="Pfam" id="PF01239">
    <property type="entry name" value="PPTA"/>
    <property type="match status" value="5"/>
</dbReference>
<protein>
    <recommendedName>
        <fullName evidence="3 9">Geranylgeranyl transferase type-2 subunit alpha</fullName>
        <ecNumber evidence="2 9">2.5.1.60</ecNumber>
    </recommendedName>
    <alternativeName>
        <fullName evidence="7 9">Geranylgeranyl transferase type II subunit alpha</fullName>
    </alternativeName>
</protein>
<dbReference type="FunFam" id="3.80.10.10:FF:000756">
    <property type="entry name" value="Rab geranylgeranyl transferase like protein"/>
    <property type="match status" value="1"/>
</dbReference>
<dbReference type="PROSITE" id="PS51450">
    <property type="entry name" value="LRR"/>
    <property type="match status" value="2"/>
</dbReference>
<dbReference type="SMART" id="SM00365">
    <property type="entry name" value="LRR_SD22"/>
    <property type="match status" value="2"/>
</dbReference>
<evidence type="ECO:0000313" key="11">
    <source>
        <dbReference type="Proteomes" id="UP000554482"/>
    </source>
</evidence>
<dbReference type="GO" id="GO:0005968">
    <property type="term" value="C:Rab-protein geranylgeranyltransferase complex"/>
    <property type="evidence" value="ECO:0007669"/>
    <property type="project" value="TreeGrafter"/>
</dbReference>
<dbReference type="GO" id="GO:0004663">
    <property type="term" value="F:Rab geranylgeranyltransferase activity"/>
    <property type="evidence" value="ECO:0007669"/>
    <property type="project" value="UniProtKB-UniRule"/>
</dbReference>
<dbReference type="PROSITE" id="PS51147">
    <property type="entry name" value="PFTA"/>
    <property type="match status" value="5"/>
</dbReference>
<dbReference type="SUPFAM" id="SSF48439">
    <property type="entry name" value="Protein prenylyltransferase"/>
    <property type="match status" value="1"/>
</dbReference>
<evidence type="ECO:0000256" key="2">
    <source>
        <dbReference type="ARBA" id="ARBA00012656"/>
    </source>
</evidence>
<dbReference type="AlphaFoldDB" id="A0A7J6XHG2"/>
<evidence type="ECO:0000256" key="6">
    <source>
        <dbReference type="ARBA" id="ARBA00022737"/>
    </source>
</evidence>
<dbReference type="PANTHER" id="PTHR11129:SF2">
    <property type="entry name" value="GERANYLGERANYL TRANSFERASE TYPE-2 SUBUNIT ALPHA"/>
    <property type="match status" value="1"/>
</dbReference>
<keyword evidence="11" id="KW-1185">Reference proteome</keyword>
<dbReference type="OrthoDB" id="1658at2759"/>
<comment type="caution">
    <text evidence="10">The sequence shown here is derived from an EMBL/GenBank/DDBJ whole genome shotgun (WGS) entry which is preliminary data.</text>
</comment>
<name>A0A7J6XHG2_THATH</name>
<dbReference type="Gene3D" id="3.80.10.10">
    <property type="entry name" value="Ribonuclease Inhibitor"/>
    <property type="match status" value="1"/>
</dbReference>
<dbReference type="EC" id="2.5.1.60" evidence="2 9"/>
<dbReference type="Pfam" id="PF13516">
    <property type="entry name" value="LRR_6"/>
    <property type="match status" value="1"/>
</dbReference>
<dbReference type="Gene3D" id="1.25.40.120">
    <property type="entry name" value="Protein prenylyltransferase"/>
    <property type="match status" value="1"/>
</dbReference>
<keyword evidence="6" id="KW-0677">Repeat</keyword>
<evidence type="ECO:0000256" key="7">
    <source>
        <dbReference type="ARBA" id="ARBA00031267"/>
    </source>
</evidence>
<dbReference type="InterPro" id="IPR032675">
    <property type="entry name" value="LRR_dom_sf"/>
</dbReference>
<reference evidence="10 11" key="1">
    <citation type="submission" date="2020-06" db="EMBL/GenBank/DDBJ databases">
        <title>Transcriptomic and genomic resources for Thalictrum thalictroides and T. hernandezii: Facilitating candidate gene discovery in an emerging model plant lineage.</title>
        <authorList>
            <person name="Arias T."/>
            <person name="Riano-Pachon D.M."/>
            <person name="Di Stilio V.S."/>
        </authorList>
    </citation>
    <scope>NUCLEOTIDE SEQUENCE [LARGE SCALE GENOMIC DNA]</scope>
    <source>
        <strain evidence="11">cv. WT478/WT964</strain>
        <tissue evidence="10">Leaves</tissue>
    </source>
</reference>
<evidence type="ECO:0000256" key="4">
    <source>
        <dbReference type="ARBA" id="ARBA00022602"/>
    </source>
</evidence>
<keyword evidence="4 9" id="KW-0637">Prenyltransferase</keyword>
<dbReference type="EMBL" id="JABWDY010000465">
    <property type="protein sequence ID" value="KAF5208090.1"/>
    <property type="molecule type" value="Genomic_DNA"/>
</dbReference>
<dbReference type="FunFam" id="1.25.40.120:FF:000035">
    <property type="entry name" value="Geranylgeranyl transferase type-2 subunit alpha"/>
    <property type="match status" value="1"/>
</dbReference>
<evidence type="ECO:0000313" key="10">
    <source>
        <dbReference type="EMBL" id="KAF5208090.1"/>
    </source>
</evidence>
<sequence>MHGQPRKPLNPDDDAASIAKAAKLRNLQSQLLHNHHNKIYTKEALEISWKLLELNPEIYTGWNYRKLAVEHNLQAKTDPESIKSIVDEELKLVETALSRNYKSYGAWHHRKWILNKGFSSFDHEFRLLNKFQKADSRNFHAWNYRRFVTAMKNIPEKEELQYTTDMINSNFSNYSAWHNRSVILSNLLKRKAEGFTSKENVLAEEYDLVHQAVFVDPDDQSGWFYHLWLLEQTVTPDAPMLVSSWPIHDSDMIVSFKSNLDETLLSTSTRYCSESGTFPLILYFNQPVEGVSSSTVTVNFMFCKEDLLWRPLSTTNSKKSHAWVTHLKFPDKEDNSSKVYPVEVRLGHSQGIISSSGSHYNFPSRFAFKVTLQCVELEAAEGGSGMKMLDWGDGSFQICEDLPLDLSPILSLDQLKISRNHEPTALHFLIETITTEIALFRELLLEIKCCKIGKLTLARLLIAHDAIMTYNTPVEYKKVNTEEVLELFTDLMKLDPTHSSYYKDEHSLVLMEKVISNRKSMSKHCFFYGGSSSSNLCNSVCLRLNKLSLSKIGSFEHLLWVQMLDLSHNELHSIEGLEAMQLLSSLNLGYNRFSSFTALEPLRSLQTLKVLDISYNEIGVHSIDTTRYLCSSPLSHTVEDNCDFDEYARDDVKIADTWEAVMFFKGLQLRQLNMTGNAISDDNFRILLLKLLPKLKWLDGKGVH</sequence>
<evidence type="ECO:0000256" key="9">
    <source>
        <dbReference type="RuleBase" id="RU367120"/>
    </source>
</evidence>
<organism evidence="10 11">
    <name type="scientific">Thalictrum thalictroides</name>
    <name type="common">Rue-anemone</name>
    <name type="synonym">Anemone thalictroides</name>
    <dbReference type="NCBI Taxonomy" id="46969"/>
    <lineage>
        <taxon>Eukaryota</taxon>
        <taxon>Viridiplantae</taxon>
        <taxon>Streptophyta</taxon>
        <taxon>Embryophyta</taxon>
        <taxon>Tracheophyta</taxon>
        <taxon>Spermatophyta</taxon>
        <taxon>Magnoliopsida</taxon>
        <taxon>Ranunculales</taxon>
        <taxon>Ranunculaceae</taxon>
        <taxon>Thalictroideae</taxon>
        <taxon>Thalictrum</taxon>
    </lineage>
</organism>
<dbReference type="InterPro" id="IPR001611">
    <property type="entry name" value="Leu-rich_rpt"/>
</dbReference>
<comment type="catalytic activity">
    <reaction evidence="8 9">
        <text>geranylgeranyl diphosphate + L-cysteinyl-[protein] = S-geranylgeranyl-L-cysteinyl-[protein] + diphosphate</text>
        <dbReference type="Rhea" id="RHEA:21240"/>
        <dbReference type="Rhea" id="RHEA-COMP:10131"/>
        <dbReference type="Rhea" id="RHEA-COMP:11537"/>
        <dbReference type="ChEBI" id="CHEBI:29950"/>
        <dbReference type="ChEBI" id="CHEBI:33019"/>
        <dbReference type="ChEBI" id="CHEBI:57533"/>
        <dbReference type="ChEBI" id="CHEBI:86021"/>
        <dbReference type="EC" id="2.5.1.60"/>
    </reaction>
</comment>
<dbReference type="InterPro" id="IPR002088">
    <property type="entry name" value="Prenyl_trans_a"/>
</dbReference>
<dbReference type="Proteomes" id="UP000554482">
    <property type="component" value="Unassembled WGS sequence"/>
</dbReference>
<dbReference type="GO" id="GO:0097354">
    <property type="term" value="P:prenylation"/>
    <property type="evidence" value="ECO:0007669"/>
    <property type="project" value="UniProtKB-UniRule"/>
</dbReference>
<comment type="similarity">
    <text evidence="1 9">Belongs to the protein prenyltransferase subunit alpha family.</text>
</comment>
<accession>A0A7J6XHG2</accession>